<dbReference type="HOGENOM" id="CLU_042179_3_0_1"/>
<dbReference type="FunCoup" id="A0A067PZZ2">
    <property type="interactions" value="20"/>
</dbReference>
<feature type="non-terminal residue" evidence="5">
    <location>
        <position position="1"/>
    </location>
</feature>
<dbReference type="InterPro" id="IPR033140">
    <property type="entry name" value="Lipase_GDXG_put_SER_AS"/>
</dbReference>
<dbReference type="EMBL" id="KL197714">
    <property type="protein sequence ID" value="KDQ60393.1"/>
    <property type="molecule type" value="Genomic_DNA"/>
</dbReference>
<feature type="active site" evidence="3">
    <location>
        <position position="169"/>
    </location>
</feature>
<evidence type="ECO:0000256" key="2">
    <source>
        <dbReference type="ARBA" id="ARBA00022801"/>
    </source>
</evidence>
<keyword evidence="2" id="KW-0378">Hydrolase</keyword>
<dbReference type="GO" id="GO:0016787">
    <property type="term" value="F:hydrolase activity"/>
    <property type="evidence" value="ECO:0007669"/>
    <property type="project" value="UniProtKB-KW"/>
</dbReference>
<dbReference type="SUPFAM" id="SSF53474">
    <property type="entry name" value="alpha/beta-Hydrolases"/>
    <property type="match status" value="1"/>
</dbReference>
<evidence type="ECO:0000256" key="1">
    <source>
        <dbReference type="ARBA" id="ARBA00010515"/>
    </source>
</evidence>
<dbReference type="Proteomes" id="UP000027265">
    <property type="component" value="Unassembled WGS sequence"/>
</dbReference>
<feature type="domain" description="Alpha/beta hydrolase fold-3" evidence="4">
    <location>
        <begin position="89"/>
        <end position="317"/>
    </location>
</feature>
<dbReference type="AlphaFoldDB" id="A0A067PZZ2"/>
<protein>
    <recommendedName>
        <fullName evidence="4">Alpha/beta hydrolase fold-3 domain-containing protein</fullName>
    </recommendedName>
</protein>
<evidence type="ECO:0000313" key="5">
    <source>
        <dbReference type="EMBL" id="KDQ60393.1"/>
    </source>
</evidence>
<dbReference type="OrthoDB" id="2152029at2759"/>
<dbReference type="InterPro" id="IPR050300">
    <property type="entry name" value="GDXG_lipolytic_enzyme"/>
</dbReference>
<dbReference type="PROSITE" id="PS01174">
    <property type="entry name" value="LIPASE_GDXG_SER"/>
    <property type="match status" value="1"/>
</dbReference>
<dbReference type="PANTHER" id="PTHR48081:SF31">
    <property type="entry name" value="STERYL ACETYL HYDROLASE MUG81-RELATED"/>
    <property type="match status" value="1"/>
</dbReference>
<dbReference type="Gene3D" id="3.40.50.1820">
    <property type="entry name" value="alpha/beta hydrolase"/>
    <property type="match status" value="1"/>
</dbReference>
<evidence type="ECO:0000259" key="4">
    <source>
        <dbReference type="Pfam" id="PF07859"/>
    </source>
</evidence>
<keyword evidence="6" id="KW-1185">Reference proteome</keyword>
<accession>A0A067PZZ2</accession>
<name>A0A067PZZ2_9AGAM</name>
<dbReference type="PANTHER" id="PTHR48081">
    <property type="entry name" value="AB HYDROLASE SUPERFAMILY PROTEIN C4A8.06C"/>
    <property type="match status" value="1"/>
</dbReference>
<organism evidence="5 6">
    <name type="scientific">Jaapia argillacea MUCL 33604</name>
    <dbReference type="NCBI Taxonomy" id="933084"/>
    <lineage>
        <taxon>Eukaryota</taxon>
        <taxon>Fungi</taxon>
        <taxon>Dikarya</taxon>
        <taxon>Basidiomycota</taxon>
        <taxon>Agaricomycotina</taxon>
        <taxon>Agaricomycetes</taxon>
        <taxon>Agaricomycetidae</taxon>
        <taxon>Jaapiales</taxon>
        <taxon>Jaapiaceae</taxon>
        <taxon>Jaapia</taxon>
    </lineage>
</organism>
<evidence type="ECO:0000313" key="6">
    <source>
        <dbReference type="Proteomes" id="UP000027265"/>
    </source>
</evidence>
<comment type="similarity">
    <text evidence="1">Belongs to the 'GDXG' lipolytic enzyme family.</text>
</comment>
<dbReference type="InterPro" id="IPR013094">
    <property type="entry name" value="AB_hydrolase_3"/>
</dbReference>
<evidence type="ECO:0000256" key="3">
    <source>
        <dbReference type="PROSITE-ProRule" id="PRU10038"/>
    </source>
</evidence>
<dbReference type="Pfam" id="PF07859">
    <property type="entry name" value="Abhydrolase_3"/>
    <property type="match status" value="1"/>
</dbReference>
<dbReference type="InterPro" id="IPR029058">
    <property type="entry name" value="AB_hydrolase_fold"/>
</dbReference>
<dbReference type="STRING" id="933084.A0A067PZZ2"/>
<proteinExistence type="inferred from homology"/>
<gene>
    <name evidence="5" type="ORF">JAAARDRAFT_126265</name>
</gene>
<dbReference type="InParanoid" id="A0A067PZZ2"/>
<reference evidence="6" key="1">
    <citation type="journal article" date="2014" name="Proc. Natl. Acad. Sci. U.S.A.">
        <title>Extensive sampling of basidiomycete genomes demonstrates inadequacy of the white-rot/brown-rot paradigm for wood decay fungi.</title>
        <authorList>
            <person name="Riley R."/>
            <person name="Salamov A.A."/>
            <person name="Brown D.W."/>
            <person name="Nagy L.G."/>
            <person name="Floudas D."/>
            <person name="Held B.W."/>
            <person name="Levasseur A."/>
            <person name="Lombard V."/>
            <person name="Morin E."/>
            <person name="Otillar R."/>
            <person name="Lindquist E.A."/>
            <person name="Sun H."/>
            <person name="LaButti K.M."/>
            <person name="Schmutz J."/>
            <person name="Jabbour D."/>
            <person name="Luo H."/>
            <person name="Baker S.E."/>
            <person name="Pisabarro A.G."/>
            <person name="Walton J.D."/>
            <person name="Blanchette R.A."/>
            <person name="Henrissat B."/>
            <person name="Martin F."/>
            <person name="Cullen D."/>
            <person name="Hibbett D.S."/>
            <person name="Grigoriev I.V."/>
        </authorList>
    </citation>
    <scope>NUCLEOTIDE SEQUENCE [LARGE SCALE GENOMIC DNA]</scope>
    <source>
        <strain evidence="6">MUCL 33604</strain>
    </source>
</reference>
<sequence>LVGKAALIAITAPFRGESGAPTYFKHVVYALIRGSGEVLSVRQIQYMLPSTDYAYTTWCKSNYIKPRTEVLADGTKAHWLGDKDSKNVLVYFHGGGYVIPADGIYFKYLWETIVKVKWEGKDVAVLVLSYDVAPGAQYPKQLQQAVAVLSHVVNSLHKDPSNVVLAGDSAGGNLVLAVLSHLVHPHPSSSIPELRLAKPLKGAILMSPWTSFSTSAASFTRNYYRDCFPTAAAKSWSSHFLGSSPIDPYNEPNSAPPGWWQGLAQKEVIREVLIVSGEQETFVDDIRAFTKRFKDDLDVEGGEVVVEDVVAEGEVHAQPIIELTMGYTKPGKESMVVREWLCERL</sequence>